<evidence type="ECO:0000256" key="5">
    <source>
        <dbReference type="ARBA" id="ARBA00023002"/>
    </source>
</evidence>
<dbReference type="PANTHER" id="PTHR30096:SF0">
    <property type="entry name" value="4,5-DOPA DIOXYGENASE EXTRADIOL-LIKE PROTEIN"/>
    <property type="match status" value="1"/>
</dbReference>
<dbReference type="EMBL" id="JAYKXP010000017">
    <property type="protein sequence ID" value="KAK7049207.1"/>
    <property type="molecule type" value="Genomic_DNA"/>
</dbReference>
<proteinExistence type="inferred from homology"/>
<comment type="caution">
    <text evidence="7">The sequence shown here is derived from an EMBL/GenBank/DDBJ whole genome shotgun (WGS) entry which is preliminary data.</text>
</comment>
<dbReference type="InterPro" id="IPR004183">
    <property type="entry name" value="Xdiol_dOase_suB"/>
</dbReference>
<dbReference type="GO" id="GO:0016702">
    <property type="term" value="F:oxidoreductase activity, acting on single donors with incorporation of molecular oxygen, incorporation of two atoms of oxygen"/>
    <property type="evidence" value="ECO:0007669"/>
    <property type="project" value="UniProtKB-ARBA"/>
</dbReference>
<dbReference type="InterPro" id="IPR014436">
    <property type="entry name" value="Extradiol_dOase_DODA"/>
</dbReference>
<dbReference type="Proteomes" id="UP001383192">
    <property type="component" value="Unassembled WGS sequence"/>
</dbReference>
<gene>
    <name evidence="7" type="ORF">VNI00_005808</name>
</gene>
<dbReference type="Gene3D" id="3.40.830.10">
    <property type="entry name" value="LigB-like"/>
    <property type="match status" value="1"/>
</dbReference>
<accession>A0AAW0DDZ3</accession>
<sequence length="323" mass="34880">MSSSSSSIPNSASEWKAALDALPATPNSIPAFFFAHGSPALAMPPSMGGALGRSGITSYQGPSGPLASFLKLFGPALLGKYKPKGILVFSAHWETLGERLVTDYGDENPLLMDYYGFPDEVYQLKFKSRGDKALSERVVQLFKDAGFLARTTSKLEPRGEDGRGFSGPGFDHGVFVPFRLMFGDEFTDIPIVEASIDSTLSPDGNWKIGKAVAALRKEGYLVLSGGLPIHNLRDFSTFHPDTTKPVLHEFHKAILDAVSKSEVEERKAAMTALTKHNGFRLANPREEHFVPLYIAAGAAEEGGVRVLNGLYGIPTVAFGVEEN</sequence>
<keyword evidence="5" id="KW-0560">Oxidoreductase</keyword>
<reference evidence="7 8" key="1">
    <citation type="submission" date="2024-01" db="EMBL/GenBank/DDBJ databases">
        <title>A draft genome for a cacao thread blight-causing isolate of Paramarasmius palmivorus.</title>
        <authorList>
            <person name="Baruah I.K."/>
            <person name="Bukari Y."/>
            <person name="Amoako-Attah I."/>
            <person name="Meinhardt L.W."/>
            <person name="Bailey B.A."/>
            <person name="Cohen S.P."/>
        </authorList>
    </citation>
    <scope>NUCLEOTIDE SEQUENCE [LARGE SCALE GENOMIC DNA]</scope>
    <source>
        <strain evidence="7 8">GH-12</strain>
    </source>
</reference>
<dbReference type="GO" id="GO:0008198">
    <property type="term" value="F:ferrous iron binding"/>
    <property type="evidence" value="ECO:0007669"/>
    <property type="project" value="InterPro"/>
</dbReference>
<evidence type="ECO:0000256" key="1">
    <source>
        <dbReference type="ARBA" id="ARBA00001947"/>
    </source>
</evidence>
<dbReference type="GO" id="GO:0008270">
    <property type="term" value="F:zinc ion binding"/>
    <property type="evidence" value="ECO:0007669"/>
    <property type="project" value="InterPro"/>
</dbReference>
<name>A0AAW0DDZ3_9AGAR</name>
<evidence type="ECO:0000256" key="2">
    <source>
        <dbReference type="ARBA" id="ARBA00007581"/>
    </source>
</evidence>
<evidence type="ECO:0000256" key="4">
    <source>
        <dbReference type="ARBA" id="ARBA00022833"/>
    </source>
</evidence>
<evidence type="ECO:0000259" key="6">
    <source>
        <dbReference type="Pfam" id="PF02900"/>
    </source>
</evidence>
<feature type="domain" description="Extradiol ring-cleavage dioxygenase class III enzyme subunit B" evidence="6">
    <location>
        <begin position="65"/>
        <end position="317"/>
    </location>
</feature>
<evidence type="ECO:0000313" key="7">
    <source>
        <dbReference type="EMBL" id="KAK7049207.1"/>
    </source>
</evidence>
<evidence type="ECO:0000313" key="8">
    <source>
        <dbReference type="Proteomes" id="UP001383192"/>
    </source>
</evidence>
<protein>
    <recommendedName>
        <fullName evidence="6">Extradiol ring-cleavage dioxygenase class III enzyme subunit B domain-containing protein</fullName>
    </recommendedName>
</protein>
<dbReference type="PIRSF" id="PIRSF006157">
    <property type="entry name" value="Doxgns_DODA"/>
    <property type="match status" value="1"/>
</dbReference>
<organism evidence="7 8">
    <name type="scientific">Paramarasmius palmivorus</name>
    <dbReference type="NCBI Taxonomy" id="297713"/>
    <lineage>
        <taxon>Eukaryota</taxon>
        <taxon>Fungi</taxon>
        <taxon>Dikarya</taxon>
        <taxon>Basidiomycota</taxon>
        <taxon>Agaricomycotina</taxon>
        <taxon>Agaricomycetes</taxon>
        <taxon>Agaricomycetidae</taxon>
        <taxon>Agaricales</taxon>
        <taxon>Marasmiineae</taxon>
        <taxon>Marasmiaceae</taxon>
        <taxon>Paramarasmius</taxon>
    </lineage>
</organism>
<keyword evidence="4" id="KW-0862">Zinc</keyword>
<dbReference type="PANTHER" id="PTHR30096">
    <property type="entry name" value="4,5-DOPA DIOXYGENASE EXTRADIOL-LIKE PROTEIN"/>
    <property type="match status" value="1"/>
</dbReference>
<dbReference type="AlphaFoldDB" id="A0AAW0DDZ3"/>
<comment type="similarity">
    <text evidence="2">Belongs to the DODA-type extradiol aromatic ring-opening dioxygenase family.</text>
</comment>
<comment type="cofactor">
    <cofactor evidence="1">
        <name>Zn(2+)</name>
        <dbReference type="ChEBI" id="CHEBI:29105"/>
    </cofactor>
</comment>
<keyword evidence="8" id="KW-1185">Reference proteome</keyword>
<dbReference type="SUPFAM" id="SSF53213">
    <property type="entry name" value="LigB-like"/>
    <property type="match status" value="1"/>
</dbReference>
<dbReference type="CDD" id="cd07363">
    <property type="entry name" value="45_DOPA_Dioxygenase"/>
    <property type="match status" value="1"/>
</dbReference>
<dbReference type="Pfam" id="PF02900">
    <property type="entry name" value="LigB"/>
    <property type="match status" value="1"/>
</dbReference>
<evidence type="ECO:0000256" key="3">
    <source>
        <dbReference type="ARBA" id="ARBA00022723"/>
    </source>
</evidence>
<keyword evidence="3" id="KW-0479">Metal-binding</keyword>